<gene>
    <name evidence="1" type="ORF">H4C44_27220</name>
</gene>
<organism evidence="1 2">
    <name type="scientific">Pseudomonas juntendi</name>
    <dbReference type="NCBI Taxonomy" id="2666183"/>
    <lineage>
        <taxon>Bacteria</taxon>
        <taxon>Pseudomonadati</taxon>
        <taxon>Pseudomonadota</taxon>
        <taxon>Gammaproteobacteria</taxon>
        <taxon>Pseudomonadales</taxon>
        <taxon>Pseudomonadaceae</taxon>
        <taxon>Pseudomonas</taxon>
    </lineage>
</organism>
<comment type="caution">
    <text evidence="1">The sequence shown here is derived from an EMBL/GenBank/DDBJ whole genome shotgun (WGS) entry which is preliminary data.</text>
</comment>
<name>A0A7W2JPK2_9PSED</name>
<dbReference type="NCBIfam" id="NF033832">
    <property type="entry name" value="sce7726_fam"/>
    <property type="match status" value="1"/>
</dbReference>
<sequence>MLNFNEIAKIFSSSNISSVSGGDLSLVTRVAKCYQDSFDDTFTVASVFDFCYGLLRREYRNEYYYKNSIAKKILLGRHSINSSTMLTEFRVGANKADCVIINGISTCYEIKTDYDNLARLKPQIDSYLKIFDKVNVVVSKKNLTSVLHTAPEEVGVILLNKSGTFREMRSAKLTDAQIDVRILMRSLRRDEYVGLTESLFGAAPNVTNTEIFRECERLLTSAANEKIRTEFRKIIRQTRALDKDFILSLPTSLLAAGVEFGTTRKARAGLVGNINSIISKEALCTTQSSKANSLN</sequence>
<dbReference type="AlphaFoldDB" id="A0A7W2JPK2"/>
<dbReference type="Proteomes" id="UP000556620">
    <property type="component" value="Unassembled WGS sequence"/>
</dbReference>
<evidence type="ECO:0000313" key="1">
    <source>
        <dbReference type="EMBL" id="MBA6062847.1"/>
    </source>
</evidence>
<evidence type="ECO:0000313" key="2">
    <source>
        <dbReference type="Proteomes" id="UP000556620"/>
    </source>
</evidence>
<accession>A0A7W2JPK2</accession>
<dbReference type="RefSeq" id="WP_182369697.1">
    <property type="nucleotide sequence ID" value="NZ_JACGCU010000095.1"/>
</dbReference>
<proteinExistence type="predicted"/>
<dbReference type="InterPro" id="IPR047729">
    <property type="entry name" value="Sce7726-like"/>
</dbReference>
<reference evidence="1 2" key="1">
    <citation type="submission" date="2020-07" db="EMBL/GenBank/DDBJ databases">
        <title>Diversity of carbapenemase encoding genes among Pseudomonas putida group clinical isolates in a tertiary Brazilian hospital.</title>
        <authorList>
            <person name="Alberto-Lei F."/>
            <person name="Nodari C.S."/>
            <person name="Streling A.P."/>
            <person name="Paulino J.T."/>
            <person name="Bessa-Neto F.O."/>
            <person name="Cayo R."/>
            <person name="Gales A.C."/>
        </authorList>
    </citation>
    <scope>NUCLEOTIDE SEQUENCE [LARGE SCALE GENOMIC DNA]</scope>
    <source>
        <strain evidence="1 2">14535</strain>
    </source>
</reference>
<protein>
    <submittedName>
        <fullName evidence="1">Sce7726 family protein</fullName>
    </submittedName>
</protein>
<dbReference type="EMBL" id="JACGCU010000095">
    <property type="protein sequence ID" value="MBA6062847.1"/>
    <property type="molecule type" value="Genomic_DNA"/>
</dbReference>